<dbReference type="SUPFAM" id="SSF81321">
    <property type="entry name" value="Family A G protein-coupled receptor-like"/>
    <property type="match status" value="1"/>
</dbReference>
<dbReference type="InterPro" id="IPR000276">
    <property type="entry name" value="GPCR_Rhodpsn"/>
</dbReference>
<feature type="domain" description="G-protein coupled receptors family 1 profile" evidence="6">
    <location>
        <begin position="48"/>
        <end position="299"/>
    </location>
</feature>
<dbReference type="CDD" id="cd00637">
    <property type="entry name" value="7tm_classA_rhodopsin-like"/>
    <property type="match status" value="1"/>
</dbReference>
<protein>
    <recommendedName>
        <fullName evidence="6">G-protein coupled receptors family 1 profile domain-containing protein</fullName>
    </recommendedName>
</protein>
<evidence type="ECO:0000256" key="5">
    <source>
        <dbReference type="SAM" id="Phobius"/>
    </source>
</evidence>
<dbReference type="GO" id="GO:0004930">
    <property type="term" value="F:G protein-coupled receptor activity"/>
    <property type="evidence" value="ECO:0007669"/>
    <property type="project" value="InterPro"/>
</dbReference>
<dbReference type="Gene3D" id="1.20.1070.10">
    <property type="entry name" value="Rhodopsin 7-helix transmembrane proteins"/>
    <property type="match status" value="1"/>
</dbReference>
<gene>
    <name evidence="8" type="ORF">JXQ802_LOCUS13418</name>
    <name evidence="7" type="ORF">PYM288_LOCUS10117</name>
</gene>
<feature type="transmembrane region" description="Helical" evidence="5">
    <location>
        <begin position="148"/>
        <end position="173"/>
    </location>
</feature>
<evidence type="ECO:0000256" key="3">
    <source>
        <dbReference type="ARBA" id="ARBA00022989"/>
    </source>
</evidence>
<feature type="transmembrane region" description="Helical" evidence="5">
    <location>
        <begin position="243"/>
        <end position="266"/>
    </location>
</feature>
<comment type="caution">
    <text evidence="7">The sequence shown here is derived from an EMBL/GenBank/DDBJ whole genome shotgun (WGS) entry which is preliminary data.</text>
</comment>
<evidence type="ECO:0000256" key="1">
    <source>
        <dbReference type="ARBA" id="ARBA00004370"/>
    </source>
</evidence>
<dbReference type="Pfam" id="PF00001">
    <property type="entry name" value="7tm_1"/>
    <property type="match status" value="1"/>
</dbReference>
<feature type="transmembrane region" description="Helical" evidence="5">
    <location>
        <begin position="286"/>
        <end position="303"/>
    </location>
</feature>
<feature type="transmembrane region" description="Helical" evidence="5">
    <location>
        <begin position="70"/>
        <end position="90"/>
    </location>
</feature>
<evidence type="ECO:0000313" key="7">
    <source>
        <dbReference type="EMBL" id="CAF0912919.1"/>
    </source>
</evidence>
<comment type="subcellular location">
    <subcellularLocation>
        <location evidence="1">Membrane</location>
    </subcellularLocation>
</comment>
<evidence type="ECO:0000313" key="8">
    <source>
        <dbReference type="EMBL" id="CAF0985732.1"/>
    </source>
</evidence>
<evidence type="ECO:0000313" key="10">
    <source>
        <dbReference type="Proteomes" id="UP000663870"/>
    </source>
</evidence>
<dbReference type="GO" id="GO:0016020">
    <property type="term" value="C:membrane"/>
    <property type="evidence" value="ECO:0007669"/>
    <property type="project" value="UniProtKB-SubCell"/>
</dbReference>
<proteinExistence type="predicted"/>
<dbReference type="AlphaFoldDB" id="A0A814AFL9"/>
<feature type="transmembrane region" description="Helical" evidence="5">
    <location>
        <begin position="102"/>
        <end position="127"/>
    </location>
</feature>
<dbReference type="EMBL" id="CAJNOH010000155">
    <property type="protein sequence ID" value="CAF0912919.1"/>
    <property type="molecule type" value="Genomic_DNA"/>
</dbReference>
<dbReference type="EMBL" id="CAJNOL010000288">
    <property type="protein sequence ID" value="CAF0985732.1"/>
    <property type="molecule type" value="Genomic_DNA"/>
</dbReference>
<organism evidence="7 9">
    <name type="scientific">Rotaria sordida</name>
    <dbReference type="NCBI Taxonomy" id="392033"/>
    <lineage>
        <taxon>Eukaryota</taxon>
        <taxon>Metazoa</taxon>
        <taxon>Spiralia</taxon>
        <taxon>Gnathifera</taxon>
        <taxon>Rotifera</taxon>
        <taxon>Eurotatoria</taxon>
        <taxon>Bdelloidea</taxon>
        <taxon>Philodinida</taxon>
        <taxon>Philodinidae</taxon>
        <taxon>Rotaria</taxon>
    </lineage>
</organism>
<evidence type="ECO:0000256" key="4">
    <source>
        <dbReference type="ARBA" id="ARBA00023136"/>
    </source>
</evidence>
<dbReference type="InterPro" id="IPR017452">
    <property type="entry name" value="GPCR_Rhodpsn_7TM"/>
</dbReference>
<sequence>MNKSHFNESLLQDTNDNKTQTDDYPEFLLPKPIRFWLLMIFEVPSLACSLVLLYYLFIDRNLRQSLSNHVIMVLLIIGLFSQLIDIPFYLNYLRINYVWPPITISCLTWWFAATGISNLTNIVMAWASIERHILVFHDQWLLTKRKRLLIHYFPLLTIVLYGFIYYIIILLIFSCENMYAYEFDWCFYPCYYNNKSLALYDTIVNSILPTPIITIFSIALIIRVIKQKQTVHRNFDWRRHRKMVIQLLSITALFLFFNFPMTTLVLANACGLPNGATGQFEFYTYYLYHFVSLLIPFVCLGALSEVRKKIKQMIIFQTMINVITPGNVLFR</sequence>
<dbReference type="Proteomes" id="UP000663870">
    <property type="component" value="Unassembled WGS sequence"/>
</dbReference>
<name>A0A814AFL9_9BILA</name>
<dbReference type="Proteomes" id="UP000663854">
    <property type="component" value="Unassembled WGS sequence"/>
</dbReference>
<dbReference type="PROSITE" id="PS50262">
    <property type="entry name" value="G_PROTEIN_RECEP_F1_2"/>
    <property type="match status" value="1"/>
</dbReference>
<keyword evidence="4 5" id="KW-0472">Membrane</keyword>
<feature type="transmembrane region" description="Helical" evidence="5">
    <location>
        <begin position="35"/>
        <end position="58"/>
    </location>
</feature>
<evidence type="ECO:0000313" key="9">
    <source>
        <dbReference type="Proteomes" id="UP000663854"/>
    </source>
</evidence>
<reference evidence="7" key="1">
    <citation type="submission" date="2021-02" db="EMBL/GenBank/DDBJ databases">
        <authorList>
            <person name="Nowell W R."/>
        </authorList>
    </citation>
    <scope>NUCLEOTIDE SEQUENCE</scope>
</reference>
<feature type="transmembrane region" description="Helical" evidence="5">
    <location>
        <begin position="203"/>
        <end position="222"/>
    </location>
</feature>
<evidence type="ECO:0000256" key="2">
    <source>
        <dbReference type="ARBA" id="ARBA00022692"/>
    </source>
</evidence>
<accession>A0A814AFL9</accession>
<keyword evidence="10" id="KW-1185">Reference proteome</keyword>
<evidence type="ECO:0000259" key="6">
    <source>
        <dbReference type="PROSITE" id="PS50262"/>
    </source>
</evidence>
<keyword evidence="2 5" id="KW-0812">Transmembrane</keyword>
<keyword evidence="3 5" id="KW-1133">Transmembrane helix</keyword>